<dbReference type="Pfam" id="PF01408">
    <property type="entry name" value="GFO_IDH_MocA"/>
    <property type="match status" value="1"/>
</dbReference>
<dbReference type="Pfam" id="PF22725">
    <property type="entry name" value="GFO_IDH_MocA_C3"/>
    <property type="match status" value="1"/>
</dbReference>
<reference evidence="6 7" key="1">
    <citation type="submission" date="2018-10" db="EMBL/GenBank/DDBJ databases">
        <title>Sequencing the genomes of 1000 actinobacteria strains.</title>
        <authorList>
            <person name="Klenk H.-P."/>
        </authorList>
    </citation>
    <scope>NUCLEOTIDE SEQUENCE [LARGE SCALE GENOMIC DNA]</scope>
    <source>
        <strain evidence="6 7">DSM 17894</strain>
    </source>
</reference>
<dbReference type="Gene3D" id="3.30.360.10">
    <property type="entry name" value="Dihydrodipicolinate Reductase, domain 2"/>
    <property type="match status" value="1"/>
</dbReference>
<dbReference type="AlphaFoldDB" id="A0A495INA0"/>
<evidence type="ECO:0000313" key="6">
    <source>
        <dbReference type="EMBL" id="RKR76661.1"/>
    </source>
</evidence>
<evidence type="ECO:0000256" key="2">
    <source>
        <dbReference type="ARBA" id="ARBA00023027"/>
    </source>
</evidence>
<evidence type="ECO:0000259" key="4">
    <source>
        <dbReference type="Pfam" id="PF01408"/>
    </source>
</evidence>
<evidence type="ECO:0000259" key="5">
    <source>
        <dbReference type="Pfam" id="PF22725"/>
    </source>
</evidence>
<sequence length="396" mass="41197">MTHSPLRVAIVGTGMIGAVHRRAARDAGADVIGVLGSSAAKSQRFAAEWGVPGAFSSFDEVLAAKPDVVQICTPNATHHGYALAALEAGVHVVCEKPLALDSSQAQELVDAADRAGVVATVPFVYRYHPLVRELRARRAAGELGDVLLVHGSYLQDWLLDPKSSSWRVDAAASGRSRAFADIGSHWCDLAEFISGERFERVSAVTSIAYPERPVPSGPSFSSASEVQGAGSGGSSGGPAAPATMPVTTEDTAVATFVTARGVTANTVISQVSAGRKNRLWVEVDGTAGSAAFDQENPNSVWMGTDEGARILERASGAVAGDQQRLDLVPAGHPQGYPDAFSAFLGDTYAAVRSRQAHSEAPLPEGLPTFRDGLRAARIIDAVLASADAGSWESIGG</sequence>
<dbReference type="Gene3D" id="3.40.50.720">
    <property type="entry name" value="NAD(P)-binding Rossmann-like Domain"/>
    <property type="match status" value="1"/>
</dbReference>
<dbReference type="GO" id="GO:0000166">
    <property type="term" value="F:nucleotide binding"/>
    <property type="evidence" value="ECO:0007669"/>
    <property type="project" value="InterPro"/>
</dbReference>
<dbReference type="OrthoDB" id="9792085at2"/>
<keyword evidence="2" id="KW-0520">NAD</keyword>
<evidence type="ECO:0000256" key="3">
    <source>
        <dbReference type="SAM" id="MobiDB-lite"/>
    </source>
</evidence>
<dbReference type="InterPro" id="IPR000683">
    <property type="entry name" value="Gfo/Idh/MocA-like_OxRdtase_N"/>
</dbReference>
<name>A0A495INA0_9MICO</name>
<dbReference type="PANTHER" id="PTHR43818">
    <property type="entry name" value="BCDNA.GH03377"/>
    <property type="match status" value="1"/>
</dbReference>
<keyword evidence="1" id="KW-0560">Oxidoreductase</keyword>
<evidence type="ECO:0000313" key="7">
    <source>
        <dbReference type="Proteomes" id="UP000280008"/>
    </source>
</evidence>
<organism evidence="6 7">
    <name type="scientific">Frondihabitans australicus</name>
    <dbReference type="NCBI Taxonomy" id="386892"/>
    <lineage>
        <taxon>Bacteria</taxon>
        <taxon>Bacillati</taxon>
        <taxon>Actinomycetota</taxon>
        <taxon>Actinomycetes</taxon>
        <taxon>Micrococcales</taxon>
        <taxon>Microbacteriaceae</taxon>
        <taxon>Frondihabitans</taxon>
    </lineage>
</organism>
<dbReference type="InterPro" id="IPR055170">
    <property type="entry name" value="GFO_IDH_MocA-like_dom"/>
</dbReference>
<accession>A0A495INA0</accession>
<feature type="region of interest" description="Disordered" evidence="3">
    <location>
        <begin position="213"/>
        <end position="244"/>
    </location>
</feature>
<dbReference type="GO" id="GO:0016491">
    <property type="term" value="F:oxidoreductase activity"/>
    <property type="evidence" value="ECO:0007669"/>
    <property type="project" value="UniProtKB-KW"/>
</dbReference>
<dbReference type="PANTHER" id="PTHR43818:SF11">
    <property type="entry name" value="BCDNA.GH03377"/>
    <property type="match status" value="1"/>
</dbReference>
<dbReference type="Proteomes" id="UP000280008">
    <property type="component" value="Unassembled WGS sequence"/>
</dbReference>
<feature type="domain" description="Gfo/Idh/MocA-like oxidoreductase N-terminal" evidence="4">
    <location>
        <begin position="6"/>
        <end position="121"/>
    </location>
</feature>
<proteinExistence type="predicted"/>
<gene>
    <name evidence="6" type="ORF">C8E83_3838</name>
</gene>
<evidence type="ECO:0000256" key="1">
    <source>
        <dbReference type="ARBA" id="ARBA00023002"/>
    </source>
</evidence>
<dbReference type="RefSeq" id="WP_121371608.1">
    <property type="nucleotide sequence ID" value="NZ_RBKS01000001.1"/>
</dbReference>
<keyword evidence="7" id="KW-1185">Reference proteome</keyword>
<dbReference type="SUPFAM" id="SSF55347">
    <property type="entry name" value="Glyceraldehyde-3-phosphate dehydrogenase-like, C-terminal domain"/>
    <property type="match status" value="1"/>
</dbReference>
<dbReference type="InterPro" id="IPR036291">
    <property type="entry name" value="NAD(P)-bd_dom_sf"/>
</dbReference>
<dbReference type="SUPFAM" id="SSF51735">
    <property type="entry name" value="NAD(P)-binding Rossmann-fold domains"/>
    <property type="match status" value="1"/>
</dbReference>
<dbReference type="EMBL" id="RBKS01000001">
    <property type="protein sequence ID" value="RKR76661.1"/>
    <property type="molecule type" value="Genomic_DNA"/>
</dbReference>
<comment type="caution">
    <text evidence="6">The sequence shown here is derived from an EMBL/GenBank/DDBJ whole genome shotgun (WGS) entry which is preliminary data.</text>
</comment>
<protein>
    <submittedName>
        <fullName evidence="6">Putative dehydrogenase</fullName>
    </submittedName>
</protein>
<feature type="domain" description="GFO/IDH/MocA-like oxidoreductase" evidence="5">
    <location>
        <begin position="131"/>
        <end position="290"/>
    </location>
</feature>
<dbReference type="InterPro" id="IPR050463">
    <property type="entry name" value="Gfo/Idh/MocA_oxidrdct_glycsds"/>
</dbReference>